<feature type="region of interest" description="Disordered" evidence="1">
    <location>
        <begin position="806"/>
        <end position="825"/>
    </location>
</feature>
<feature type="chain" id="PRO_5028021364" evidence="2">
    <location>
        <begin position="36"/>
        <end position="947"/>
    </location>
</feature>
<dbReference type="Pfam" id="PF07744">
    <property type="entry name" value="SPOC"/>
    <property type="match status" value="1"/>
</dbReference>
<evidence type="ECO:0000259" key="3">
    <source>
        <dbReference type="Pfam" id="PF07744"/>
    </source>
</evidence>
<evidence type="ECO:0000256" key="2">
    <source>
        <dbReference type="SAM" id="SignalP"/>
    </source>
</evidence>
<feature type="region of interest" description="Disordered" evidence="1">
    <location>
        <begin position="527"/>
        <end position="548"/>
    </location>
</feature>
<dbReference type="GO" id="GO:0006351">
    <property type="term" value="P:DNA-templated transcription"/>
    <property type="evidence" value="ECO:0007669"/>
    <property type="project" value="TreeGrafter"/>
</dbReference>
<evidence type="ECO:0000313" key="4">
    <source>
        <dbReference type="Proteomes" id="UP000515123"/>
    </source>
</evidence>
<dbReference type="OrthoDB" id="639572at2759"/>
<organism evidence="4 5">
    <name type="scientific">Ananas comosus</name>
    <name type="common">Pineapple</name>
    <name type="synonym">Ananas ananas</name>
    <dbReference type="NCBI Taxonomy" id="4615"/>
    <lineage>
        <taxon>Eukaryota</taxon>
        <taxon>Viridiplantae</taxon>
        <taxon>Streptophyta</taxon>
        <taxon>Embryophyta</taxon>
        <taxon>Tracheophyta</taxon>
        <taxon>Spermatophyta</taxon>
        <taxon>Magnoliopsida</taxon>
        <taxon>Liliopsida</taxon>
        <taxon>Poales</taxon>
        <taxon>Bromeliaceae</taxon>
        <taxon>Bromelioideae</taxon>
        <taxon>Ananas</taxon>
    </lineage>
</organism>
<keyword evidence="2" id="KW-0732">Signal</keyword>
<dbReference type="GO" id="GO:0005634">
    <property type="term" value="C:nucleus"/>
    <property type="evidence" value="ECO:0007669"/>
    <property type="project" value="TreeGrafter"/>
</dbReference>
<sequence>MKKTNPRGKKKSHWSPSLPFCFLLASAPFLSVASASSLPPPATLQLRSSRWLASTSRPLDSGFLPAEWPQRLGALLIVHCSLPMWNNRKQSMMVPGEGMNYHIAFDTPIPTEELRKRKAADFDFHTSFYADHLSNRESYLQQGVVAPQETNSHLRATEEFLAYNLQPATKAFNTQSQTGNSQFCNLSNLPTIMQTLGSKTPEGAIGGFNSITYNEKGSSFSSMTFPAGITNQVQCLNSDTISYGRDHANYGMSIKPHQFSATQSLNNDAISHGNYDSNNISVDHLNIRYREQSYTIIQETVSSKPINNEQLSLSCERVENIGQSFVNSLTETSEKNGSKSKDAYSSEEVVTKQIEIGNKLPSQNEPTKLAAGQLSPIIAEKLWDGSLQLNTSTMVSALAFFKSGEKTPGIKWPKLVEIKGKVRLQAFEKFIQELPRSRNRSLMVISLCWKVGSSNSGLTGMLEVANGYRESEKVGFAHICSGYDLYVCPRSDKIITILAKHGFFKGIMAVEEDKDSMIGCVIWRRSHKSSNTGPKASDGTKNSSEKLLLSDEPSAVEVKCPLAESTPCSRESEGASSKILAAGTNNMRTESVSIQSSKSLSNTSSSKGNIIKRNCTNSIMPTSEVRKPNISSGTSLTPQQPQLFSLDLNKQVALPGPSPFPPDVLQRVIHSCVTEKKEPTKIPLNVPPPLVLQAKEAPHCPDDDDDLPEFDFSDACGVRVKNLVSNLPSPLNRQLQVEKANMSGFAPPEARNMKLNDVLDPAPPTSSFGAESLNARERFSMPANYGNYASENRPDSITAIANQSLQRKSSWNDCNGDDDDDDMPEWRPPEFEQINQLHPSIPNKVPFDVMNGAPRPMYSPLPRRPLSPSKSLDYLPQHQRGILGPYPSIPESPERPDESPPPGFARLSRRPPALHERSRSSRHQTSRPEIKPRRSGPHGNRRSSKGR</sequence>
<feature type="compositionally biased region" description="Low complexity" evidence="1">
    <location>
        <begin position="593"/>
        <end position="606"/>
    </location>
</feature>
<feature type="region of interest" description="Disordered" evidence="1">
    <location>
        <begin position="590"/>
        <end position="611"/>
    </location>
</feature>
<proteinExistence type="predicted"/>
<evidence type="ECO:0000313" key="5">
    <source>
        <dbReference type="RefSeq" id="XP_020114724.1"/>
    </source>
</evidence>
<dbReference type="AlphaFoldDB" id="A0A6P5H4Z4"/>
<feature type="signal peptide" evidence="2">
    <location>
        <begin position="1"/>
        <end position="35"/>
    </location>
</feature>
<dbReference type="CDD" id="cd21538">
    <property type="entry name" value="SPOC_TFIIS"/>
    <property type="match status" value="1"/>
</dbReference>
<dbReference type="RefSeq" id="XP_020114724.1">
    <property type="nucleotide sequence ID" value="XM_020259135.1"/>
</dbReference>
<protein>
    <submittedName>
        <fullName evidence="5">Uncharacterized protein LOC109728662</fullName>
    </submittedName>
</protein>
<evidence type="ECO:0000256" key="1">
    <source>
        <dbReference type="SAM" id="MobiDB-lite"/>
    </source>
</evidence>
<name>A0A6P5H4Z4_ANACO</name>
<dbReference type="Proteomes" id="UP000515123">
    <property type="component" value="Linkage group 2"/>
</dbReference>
<feature type="compositionally biased region" description="Polar residues" evidence="1">
    <location>
        <begin position="529"/>
        <end position="542"/>
    </location>
</feature>
<feature type="region of interest" description="Disordered" evidence="1">
    <location>
        <begin position="840"/>
        <end position="947"/>
    </location>
</feature>
<reference evidence="5" key="2">
    <citation type="submission" date="2025-08" db="UniProtKB">
        <authorList>
            <consortium name="RefSeq"/>
        </authorList>
    </citation>
    <scope>IDENTIFICATION</scope>
    <source>
        <tissue evidence="5">Leaf</tissue>
    </source>
</reference>
<accession>A0A6P5H4Z4</accession>
<dbReference type="InterPro" id="IPR012921">
    <property type="entry name" value="SPOC_C"/>
</dbReference>
<feature type="compositionally biased region" description="Basic residues" evidence="1">
    <location>
        <begin position="933"/>
        <end position="947"/>
    </location>
</feature>
<keyword evidence="4" id="KW-1185">Reference proteome</keyword>
<dbReference type="PANTHER" id="PTHR11477">
    <property type="entry name" value="TRANSCRIPTION FACTOR S-II ZINC FINGER DOMAIN-CONTAINING PROTEIN"/>
    <property type="match status" value="1"/>
</dbReference>
<feature type="domain" description="Spen paralogue and orthologue SPOC C-terminal" evidence="3">
    <location>
        <begin position="380"/>
        <end position="524"/>
    </location>
</feature>
<gene>
    <name evidence="5" type="primary">LOC109728662</name>
</gene>
<dbReference type="GeneID" id="109728662"/>
<reference evidence="4" key="1">
    <citation type="journal article" date="2015" name="Nat. Genet.">
        <title>The pineapple genome and the evolution of CAM photosynthesis.</title>
        <authorList>
            <person name="Ming R."/>
            <person name="VanBuren R."/>
            <person name="Wai C.M."/>
            <person name="Tang H."/>
            <person name="Schatz M.C."/>
            <person name="Bowers J.E."/>
            <person name="Lyons E."/>
            <person name="Wang M.L."/>
            <person name="Chen J."/>
            <person name="Biggers E."/>
            <person name="Zhang J."/>
            <person name="Huang L."/>
            <person name="Zhang L."/>
            <person name="Miao W."/>
            <person name="Zhang J."/>
            <person name="Ye Z."/>
            <person name="Miao C."/>
            <person name="Lin Z."/>
            <person name="Wang H."/>
            <person name="Zhou H."/>
            <person name="Yim W.C."/>
            <person name="Priest H.D."/>
            <person name="Zheng C."/>
            <person name="Woodhouse M."/>
            <person name="Edger P.P."/>
            <person name="Guyot R."/>
            <person name="Guo H.B."/>
            <person name="Guo H."/>
            <person name="Zheng G."/>
            <person name="Singh R."/>
            <person name="Sharma A."/>
            <person name="Min X."/>
            <person name="Zheng Y."/>
            <person name="Lee H."/>
            <person name="Gurtowski J."/>
            <person name="Sedlazeck F.J."/>
            <person name="Harkess A."/>
            <person name="McKain M.R."/>
            <person name="Liao Z."/>
            <person name="Fang J."/>
            <person name="Liu J."/>
            <person name="Zhang X."/>
            <person name="Zhang Q."/>
            <person name="Hu W."/>
            <person name="Qin Y."/>
            <person name="Wang K."/>
            <person name="Chen L.Y."/>
            <person name="Shirley N."/>
            <person name="Lin Y.R."/>
            <person name="Liu L.Y."/>
            <person name="Hernandez A.G."/>
            <person name="Wright C.L."/>
            <person name="Bulone V."/>
            <person name="Tuskan G.A."/>
            <person name="Heath K."/>
            <person name="Zee F."/>
            <person name="Moore P.H."/>
            <person name="Sunkar R."/>
            <person name="Leebens-Mack J.H."/>
            <person name="Mockler T."/>
            <person name="Bennetzen J.L."/>
            <person name="Freeling M."/>
            <person name="Sankoff D."/>
            <person name="Paterson A.H."/>
            <person name="Zhu X."/>
            <person name="Yang X."/>
            <person name="Smith J.A."/>
            <person name="Cushman J.C."/>
            <person name="Paull R.E."/>
            <person name="Yu Q."/>
        </authorList>
    </citation>
    <scope>NUCLEOTIDE SEQUENCE [LARGE SCALE GENOMIC DNA]</scope>
    <source>
        <strain evidence="4">cv. F153</strain>
    </source>
</reference>
<dbReference type="PANTHER" id="PTHR11477:SF37">
    <property type="entry name" value="SPEN PARALOGUE AND ORTHOLOGUE SPOC C-TERMINAL DOMAIN-CONTAINING PROTEIN"/>
    <property type="match status" value="1"/>
</dbReference>